<dbReference type="EMBL" id="UOFR01000011">
    <property type="protein sequence ID" value="VAW91382.1"/>
    <property type="molecule type" value="Genomic_DNA"/>
</dbReference>
<feature type="transmembrane region" description="Helical" evidence="4">
    <location>
        <begin position="322"/>
        <end position="343"/>
    </location>
</feature>
<dbReference type="SUPFAM" id="SSF54862">
    <property type="entry name" value="4Fe-4S ferredoxins"/>
    <property type="match status" value="1"/>
</dbReference>
<feature type="transmembrane region" description="Helical" evidence="4">
    <location>
        <begin position="459"/>
        <end position="480"/>
    </location>
</feature>
<evidence type="ECO:0000256" key="2">
    <source>
        <dbReference type="ARBA" id="ARBA00022475"/>
    </source>
</evidence>
<dbReference type="AlphaFoldDB" id="A0A3B0ZVD5"/>
<gene>
    <name evidence="6" type="ORF">MNBD_GAMMA21-881</name>
</gene>
<feature type="transmembrane region" description="Helical" evidence="4">
    <location>
        <begin position="399"/>
        <end position="417"/>
    </location>
</feature>
<dbReference type="Pfam" id="PF12801">
    <property type="entry name" value="Fer4_5"/>
    <property type="match status" value="2"/>
</dbReference>
<protein>
    <submittedName>
        <fullName evidence="6">Nitrogen assimilation regulatory protein</fullName>
    </submittedName>
</protein>
<evidence type="ECO:0000313" key="6">
    <source>
        <dbReference type="EMBL" id="VAW91382.1"/>
    </source>
</evidence>
<feature type="transmembrane region" description="Helical" evidence="4">
    <location>
        <begin position="363"/>
        <end position="387"/>
    </location>
</feature>
<name>A0A3B0ZVD5_9ZZZZ</name>
<feature type="transmembrane region" description="Helical" evidence="4">
    <location>
        <begin position="198"/>
        <end position="217"/>
    </location>
</feature>
<feature type="transmembrane region" description="Helical" evidence="4">
    <location>
        <begin position="118"/>
        <end position="148"/>
    </location>
</feature>
<keyword evidence="2" id="KW-1003">Cell membrane</keyword>
<evidence type="ECO:0000256" key="3">
    <source>
        <dbReference type="ARBA" id="ARBA00023136"/>
    </source>
</evidence>
<evidence type="ECO:0000259" key="5">
    <source>
        <dbReference type="PROSITE" id="PS51379"/>
    </source>
</evidence>
<dbReference type="GO" id="GO:0005886">
    <property type="term" value="C:plasma membrane"/>
    <property type="evidence" value="ECO:0007669"/>
    <property type="project" value="UniProtKB-SubCell"/>
</dbReference>
<sequence>MYENIIEFINRLIYVPSEGMVHPGLSVNWVFGILVVMVVIVMRSMLTGNSISTVTTGKLNLSRLPLVGSFFSALVVKPWILLSLRIVAALVFLLVIYAGLFGTPVPERNIATVLTWTVWWSAVVISVFFVGSAWCAICPWDAIATWLVRRKLWRRGDASSSLNIRVPKYLRTIWPALFLFIGLTWLELGAGVTTSPYATALLALLMVVLATVSLALYERKAFCRYFCPIGRTLGAYGAMAPIALRPIDKQICVECKTLECYHGTKDVEPCPTHLLMGTLTQNTYCTSCGACSMSCPKQNVGWRLRGIGEEITHASRPHTDEAWFILGLVSLTIFHGFTMMPYWEDWMRQLAYQIGDSGQILTSFTIGMTVAMLVPILLYLLVVRLVHLLGHSPHHFQRVFNALAFSLLPLAFTYHIAHNLSHLVRESQGFWTVLFNPLGIGTVPLSVGEIHMRHMSPLLNNEIVFALQATLALFGFWLALRIARQRLTNVVASGNSKAVTVVSFTPILILITGFSLVNLWLLMQPMIMRM</sequence>
<dbReference type="PROSITE" id="PS00198">
    <property type="entry name" value="4FE4S_FER_1"/>
    <property type="match status" value="1"/>
</dbReference>
<dbReference type="InterPro" id="IPR017896">
    <property type="entry name" value="4Fe4S_Fe-S-bd"/>
</dbReference>
<feature type="transmembrane region" description="Helical" evidence="4">
    <location>
        <begin position="429"/>
        <end position="447"/>
    </location>
</feature>
<accession>A0A3B0ZVD5</accession>
<keyword evidence="4" id="KW-1133">Transmembrane helix</keyword>
<keyword evidence="4" id="KW-0812">Transmembrane</keyword>
<evidence type="ECO:0000256" key="4">
    <source>
        <dbReference type="SAM" id="Phobius"/>
    </source>
</evidence>
<reference evidence="6" key="1">
    <citation type="submission" date="2018-06" db="EMBL/GenBank/DDBJ databases">
        <authorList>
            <person name="Zhirakovskaya E."/>
        </authorList>
    </citation>
    <scope>NUCLEOTIDE SEQUENCE</scope>
</reference>
<dbReference type="InterPro" id="IPR052378">
    <property type="entry name" value="NosR_regulator"/>
</dbReference>
<dbReference type="PANTHER" id="PTHR30224:SF4">
    <property type="entry name" value="ELECTRON TRANSPORT PROTEIN YCCM-RELATED"/>
    <property type="match status" value="1"/>
</dbReference>
<keyword evidence="3 4" id="KW-0472">Membrane</keyword>
<dbReference type="PROSITE" id="PS51379">
    <property type="entry name" value="4FE4S_FER_2"/>
    <property type="match status" value="1"/>
</dbReference>
<feature type="transmembrane region" description="Helical" evidence="4">
    <location>
        <begin position="20"/>
        <end position="42"/>
    </location>
</feature>
<comment type="subcellular location">
    <subcellularLocation>
        <location evidence="1">Cell membrane</location>
    </subcellularLocation>
</comment>
<organism evidence="6">
    <name type="scientific">hydrothermal vent metagenome</name>
    <dbReference type="NCBI Taxonomy" id="652676"/>
    <lineage>
        <taxon>unclassified sequences</taxon>
        <taxon>metagenomes</taxon>
        <taxon>ecological metagenomes</taxon>
    </lineage>
</organism>
<evidence type="ECO:0000256" key="1">
    <source>
        <dbReference type="ARBA" id="ARBA00004236"/>
    </source>
</evidence>
<feature type="transmembrane region" description="Helical" evidence="4">
    <location>
        <begin position="169"/>
        <end position="186"/>
    </location>
</feature>
<dbReference type="PANTHER" id="PTHR30224">
    <property type="entry name" value="ELECTRON TRANSPORT PROTEIN"/>
    <property type="match status" value="1"/>
</dbReference>
<feature type="transmembrane region" description="Helical" evidence="4">
    <location>
        <begin position="79"/>
        <end position="98"/>
    </location>
</feature>
<feature type="domain" description="4Fe-4S ferredoxin-type" evidence="5">
    <location>
        <begin position="276"/>
        <end position="305"/>
    </location>
</feature>
<feature type="transmembrane region" description="Helical" evidence="4">
    <location>
        <begin position="500"/>
        <end position="522"/>
    </location>
</feature>
<dbReference type="InterPro" id="IPR017900">
    <property type="entry name" value="4Fe4S_Fe_S_CS"/>
</dbReference>
<proteinExistence type="predicted"/>